<dbReference type="OrthoDB" id="6777448at2759"/>
<dbReference type="Proteomes" id="UP000801492">
    <property type="component" value="Unassembled WGS sequence"/>
</dbReference>
<protein>
    <submittedName>
        <fullName evidence="1">Uncharacterized protein</fullName>
    </submittedName>
</protein>
<comment type="caution">
    <text evidence="1">The sequence shown here is derived from an EMBL/GenBank/DDBJ whole genome shotgun (WGS) entry which is preliminary data.</text>
</comment>
<gene>
    <name evidence="1" type="ORF">ILUMI_17760</name>
</gene>
<dbReference type="EMBL" id="VTPC01077558">
    <property type="protein sequence ID" value="KAF2888413.1"/>
    <property type="molecule type" value="Genomic_DNA"/>
</dbReference>
<organism evidence="1 2">
    <name type="scientific">Ignelater luminosus</name>
    <name type="common">Cucubano</name>
    <name type="synonym">Pyrophorus luminosus</name>
    <dbReference type="NCBI Taxonomy" id="2038154"/>
    <lineage>
        <taxon>Eukaryota</taxon>
        <taxon>Metazoa</taxon>
        <taxon>Ecdysozoa</taxon>
        <taxon>Arthropoda</taxon>
        <taxon>Hexapoda</taxon>
        <taxon>Insecta</taxon>
        <taxon>Pterygota</taxon>
        <taxon>Neoptera</taxon>
        <taxon>Endopterygota</taxon>
        <taxon>Coleoptera</taxon>
        <taxon>Polyphaga</taxon>
        <taxon>Elateriformia</taxon>
        <taxon>Elateroidea</taxon>
        <taxon>Elateridae</taxon>
        <taxon>Agrypninae</taxon>
        <taxon>Pyrophorini</taxon>
        <taxon>Ignelater</taxon>
    </lineage>
</organism>
<name>A0A8K0CJA7_IGNLU</name>
<sequence length="123" mass="14257">MTDDILQTYFDDDGNMIFQDQYLEERTQEQVAIVNKKNAEDPICQAGSLLEYAIKKEKLLLEVRKTIDEGTLIDIIAAGLPDFITDRINKEEILHTRDLFNEVGKLEHLVTKKKFIKKEMILS</sequence>
<dbReference type="AlphaFoldDB" id="A0A8K0CJA7"/>
<proteinExistence type="predicted"/>
<reference evidence="1" key="1">
    <citation type="submission" date="2019-08" db="EMBL/GenBank/DDBJ databases">
        <title>The genome of the North American firefly Photinus pyralis.</title>
        <authorList>
            <consortium name="Photinus pyralis genome working group"/>
            <person name="Fallon T.R."/>
            <person name="Sander Lower S.E."/>
            <person name="Weng J.-K."/>
        </authorList>
    </citation>
    <scope>NUCLEOTIDE SEQUENCE</scope>
    <source>
        <strain evidence="1">TRF0915ILg1</strain>
        <tissue evidence="1">Whole body</tissue>
    </source>
</reference>
<accession>A0A8K0CJA7</accession>
<keyword evidence="2" id="KW-1185">Reference proteome</keyword>
<evidence type="ECO:0000313" key="1">
    <source>
        <dbReference type="EMBL" id="KAF2888413.1"/>
    </source>
</evidence>
<evidence type="ECO:0000313" key="2">
    <source>
        <dbReference type="Proteomes" id="UP000801492"/>
    </source>
</evidence>